<feature type="region of interest" description="Disordered" evidence="1">
    <location>
        <begin position="204"/>
        <end position="228"/>
    </location>
</feature>
<evidence type="ECO:0000313" key="3">
    <source>
        <dbReference type="Proteomes" id="UP000664545"/>
    </source>
</evidence>
<dbReference type="PANTHER" id="PTHR40050">
    <property type="entry name" value="INNER SPORE COAT PROTEIN H"/>
    <property type="match status" value="1"/>
</dbReference>
<dbReference type="RefSeq" id="WP_206581932.1">
    <property type="nucleotide sequence ID" value="NZ_JAFJZZ010000002.1"/>
</dbReference>
<evidence type="ECO:0000256" key="1">
    <source>
        <dbReference type="SAM" id="MobiDB-lite"/>
    </source>
</evidence>
<dbReference type="EMBL" id="JAFJZZ010000002">
    <property type="protein sequence ID" value="MBN7773094.1"/>
    <property type="molecule type" value="Genomic_DNA"/>
</dbReference>
<accession>A0A939D7T8</accession>
<dbReference type="GO" id="GO:0016301">
    <property type="term" value="F:kinase activity"/>
    <property type="evidence" value="ECO:0007669"/>
    <property type="project" value="UniProtKB-KW"/>
</dbReference>
<organism evidence="2 3">
    <name type="scientific">Clostridium aminobutyricum</name>
    <dbReference type="NCBI Taxonomy" id="33953"/>
    <lineage>
        <taxon>Bacteria</taxon>
        <taxon>Bacillati</taxon>
        <taxon>Bacillota</taxon>
        <taxon>Clostridia</taxon>
        <taxon>Eubacteriales</taxon>
        <taxon>Clostridiaceae</taxon>
        <taxon>Clostridium</taxon>
    </lineage>
</organism>
<dbReference type="AlphaFoldDB" id="A0A939D7T8"/>
<sequence length="558" mass="60304">MITSKYTPFIAWLLITALVAAAGIGTWLVHTGKLSVSAAEPEYVSKIFDQDVISIDITADEDEWQNMLDNATAEEFISCDMTIAGKSLSQVGIRPKGNSSLTQVASSDSDRFSFKIKFDKYVDQTCYGLDSLAVNNLQADYTYLKDYIAYDLMRTADVHAPLTTFANITVNGKPWGLYVAVETYSDSFVSRVYGTQDNNLYSVKSMDRNGGKGQESINTSKGAMGIPPDVSMMGPPGNERPEGADAASEGAMSMPRNNNTSGGGMGMHRNNTSGGAMGMHGGGGGSTGGDLVYSDDNWESYTAIFSNAVFKKTDEEDYSNVIASIKALNEGTDMETYWDVDQLIRYLAAHTFTVNLDSYISDMKQNYFLSEKDGVVSVLPWDYNLAFGGFGGTASSTVNFPIDTPVSGVSMEDRPLVNALLSNKDYLVKYHEYLQDLVDYVNSNEFENKYDHIVEAISPYVEKDATAFCTYEEFQTATPMFYKLLTLRAESIQGQLNGTIPSTADGQAADNSGLMDASGITLSALGGQGGGKGGGQGAPGRGQMTPPNGGMDFNKENF</sequence>
<comment type="caution">
    <text evidence="2">The sequence shown here is derived from an EMBL/GenBank/DDBJ whole genome shotgun (WGS) entry which is preliminary data.</text>
</comment>
<keyword evidence="2" id="KW-0808">Transferase</keyword>
<keyword evidence="3" id="KW-1185">Reference proteome</keyword>
<feature type="compositionally biased region" description="Gly residues" evidence="1">
    <location>
        <begin position="526"/>
        <end position="540"/>
    </location>
</feature>
<evidence type="ECO:0000313" key="2">
    <source>
        <dbReference type="EMBL" id="MBN7773094.1"/>
    </source>
</evidence>
<feature type="region of interest" description="Disordered" evidence="1">
    <location>
        <begin position="526"/>
        <end position="558"/>
    </location>
</feature>
<dbReference type="PANTHER" id="PTHR40050:SF1">
    <property type="entry name" value="INNER SPORE COAT PROTEIN H"/>
    <property type="match status" value="1"/>
</dbReference>
<gene>
    <name evidence="2" type="ORF">JYB65_06950</name>
</gene>
<name>A0A939D7T8_CLOAM</name>
<reference evidence="2" key="1">
    <citation type="submission" date="2021-02" db="EMBL/GenBank/DDBJ databases">
        <title>Abyssanaerobacter marinus gen.nov., sp., nov, anaerobic bacterium isolated from the Onnuri vent field of Indian Ocean and suggestion of Mogibacteriaceae fam. nov., and proposal of reclassification of ambiguous this family's genus member.</title>
        <authorList>
            <person name="Kim Y.J."/>
            <person name="Yang J.-A."/>
        </authorList>
    </citation>
    <scope>NUCLEOTIDE SEQUENCE</scope>
    <source>
        <strain evidence="2">DSM 2634</strain>
    </source>
</reference>
<dbReference type="InterPro" id="IPR014867">
    <property type="entry name" value="Spore_coat_CotH_CotH2/3/7"/>
</dbReference>
<dbReference type="Proteomes" id="UP000664545">
    <property type="component" value="Unassembled WGS sequence"/>
</dbReference>
<dbReference type="Pfam" id="PF08757">
    <property type="entry name" value="CotH"/>
    <property type="match status" value="2"/>
</dbReference>
<keyword evidence="2" id="KW-0418">Kinase</keyword>
<proteinExistence type="predicted"/>
<protein>
    <submittedName>
        <fullName evidence="2">CotH kinase family protein</fullName>
    </submittedName>
</protein>